<name>A0AAW1CU45_9HEMI</name>
<gene>
    <name evidence="1" type="ORF">O3M35_012580</name>
</gene>
<dbReference type="Proteomes" id="UP001461498">
    <property type="component" value="Unassembled WGS sequence"/>
</dbReference>
<accession>A0AAW1CU45</accession>
<protein>
    <submittedName>
        <fullName evidence="1">Uncharacterized protein</fullName>
    </submittedName>
</protein>
<keyword evidence="2" id="KW-1185">Reference proteome</keyword>
<dbReference type="AlphaFoldDB" id="A0AAW1CU45"/>
<dbReference type="EMBL" id="JAPXFL010000009">
    <property type="protein sequence ID" value="KAK9501956.1"/>
    <property type="molecule type" value="Genomic_DNA"/>
</dbReference>
<sequence length="409" mass="45289">MGKRGILIPSRVFSQLVEYRNNVGRSKDALKRLYLGNKPCGMLPTVTTRFYSNSGKDPCGGGVKATDCHLDYNKLVEPCEQVKLPSWKGDCKKVCLPCCKPITVPISCSRVSPRINLCSGTSYKYPSFTETVERIECGLFRSDCCYPPKCKFIYPIGFIRKIVPFKEYQKDKLGVPKGSKRFFSTSARLLTEESKCDPKPKETKPGAPSKLPCLRSSGKRGPKMAVAGKVCGGCQRICMPCCKPARDPPLCEFPYIKPPCKRIRPPRPAFSECQAERVAPPVPCECQYPVLKRCSLGGDGDDKGKLCSRHAAGLFITTQVTIKREADVTTNEICRNRTPCAWAVYVPFTRKIEYFMKNTCVCEKGKICQRADDDISVSAYVYRCNAGTNNINSTTNNSSSSEVGNTATS</sequence>
<reference evidence="1 2" key="1">
    <citation type="submission" date="2022-12" db="EMBL/GenBank/DDBJ databases">
        <title>Chromosome-level genome assembly of true bugs.</title>
        <authorList>
            <person name="Ma L."/>
            <person name="Li H."/>
        </authorList>
    </citation>
    <scope>NUCLEOTIDE SEQUENCE [LARGE SCALE GENOMIC DNA]</scope>
    <source>
        <strain evidence="1">Lab_2022b</strain>
    </source>
</reference>
<evidence type="ECO:0000313" key="2">
    <source>
        <dbReference type="Proteomes" id="UP001461498"/>
    </source>
</evidence>
<comment type="caution">
    <text evidence="1">The sequence shown here is derived from an EMBL/GenBank/DDBJ whole genome shotgun (WGS) entry which is preliminary data.</text>
</comment>
<dbReference type="InterPro" id="IPR006611">
    <property type="entry name" value="DUF1431_DROsp"/>
</dbReference>
<evidence type="ECO:0000313" key="1">
    <source>
        <dbReference type="EMBL" id="KAK9501956.1"/>
    </source>
</evidence>
<dbReference type="Pfam" id="PF07248">
    <property type="entry name" value="DUF1431"/>
    <property type="match status" value="1"/>
</dbReference>
<proteinExistence type="predicted"/>
<organism evidence="1 2">
    <name type="scientific">Rhynocoris fuscipes</name>
    <dbReference type="NCBI Taxonomy" id="488301"/>
    <lineage>
        <taxon>Eukaryota</taxon>
        <taxon>Metazoa</taxon>
        <taxon>Ecdysozoa</taxon>
        <taxon>Arthropoda</taxon>
        <taxon>Hexapoda</taxon>
        <taxon>Insecta</taxon>
        <taxon>Pterygota</taxon>
        <taxon>Neoptera</taxon>
        <taxon>Paraneoptera</taxon>
        <taxon>Hemiptera</taxon>
        <taxon>Heteroptera</taxon>
        <taxon>Panheteroptera</taxon>
        <taxon>Cimicomorpha</taxon>
        <taxon>Reduviidae</taxon>
        <taxon>Harpactorinae</taxon>
        <taxon>Harpactorini</taxon>
        <taxon>Rhynocoris</taxon>
    </lineage>
</organism>